<dbReference type="Proteomes" id="UP000284751">
    <property type="component" value="Unassembled WGS sequence"/>
</dbReference>
<sequence>MYKPISEQIKAVKIKPEYELTGNQLLELKNGSSDFYQAIYNAFKFGYLKGRESVKTRRNKPCAR</sequence>
<evidence type="ECO:0000313" key="2">
    <source>
        <dbReference type="Proteomes" id="UP000284751"/>
    </source>
</evidence>
<gene>
    <name evidence="1" type="ORF">DWY99_08370</name>
</gene>
<dbReference type="EMBL" id="QRTC01000030">
    <property type="protein sequence ID" value="RGQ40199.1"/>
    <property type="molecule type" value="Genomic_DNA"/>
</dbReference>
<accession>A0A412AWK9</accession>
<proteinExistence type="predicted"/>
<evidence type="ECO:0000313" key="1">
    <source>
        <dbReference type="EMBL" id="RGQ40199.1"/>
    </source>
</evidence>
<comment type="caution">
    <text evidence="1">The sequence shown here is derived from an EMBL/GenBank/DDBJ whole genome shotgun (WGS) entry which is preliminary data.</text>
</comment>
<reference evidence="1 2" key="1">
    <citation type="submission" date="2018-08" db="EMBL/GenBank/DDBJ databases">
        <title>A genome reference for cultivated species of the human gut microbiota.</title>
        <authorList>
            <person name="Zou Y."/>
            <person name="Xue W."/>
            <person name="Luo G."/>
        </authorList>
    </citation>
    <scope>NUCLEOTIDE SEQUENCE [LARGE SCALE GENOMIC DNA]</scope>
    <source>
        <strain evidence="1 2">AF28-26</strain>
    </source>
</reference>
<name>A0A412AWK9_9FIRM</name>
<dbReference type="AlphaFoldDB" id="A0A412AWK9"/>
<organism evidence="1 2">
    <name type="scientific">[Clostridium] leptum</name>
    <dbReference type="NCBI Taxonomy" id="1535"/>
    <lineage>
        <taxon>Bacteria</taxon>
        <taxon>Bacillati</taxon>
        <taxon>Bacillota</taxon>
        <taxon>Clostridia</taxon>
        <taxon>Eubacteriales</taxon>
        <taxon>Oscillospiraceae</taxon>
        <taxon>Oscillospiraceae incertae sedis</taxon>
    </lineage>
</organism>
<protein>
    <submittedName>
        <fullName evidence="1">Uncharacterized protein</fullName>
    </submittedName>
</protein>